<dbReference type="PROSITE" id="PS51462">
    <property type="entry name" value="NUDIX"/>
    <property type="match status" value="1"/>
</dbReference>
<dbReference type="GO" id="GO:0016787">
    <property type="term" value="F:hydrolase activity"/>
    <property type="evidence" value="ECO:0007669"/>
    <property type="project" value="UniProtKB-KW"/>
</dbReference>
<dbReference type="EMBL" id="BARS01039664">
    <property type="protein sequence ID" value="GAG21515.1"/>
    <property type="molecule type" value="Genomic_DNA"/>
</dbReference>
<dbReference type="SUPFAM" id="SSF55811">
    <property type="entry name" value="Nudix"/>
    <property type="match status" value="1"/>
</dbReference>
<protein>
    <recommendedName>
        <fullName evidence="2">Nudix hydrolase domain-containing protein</fullName>
    </recommendedName>
</protein>
<dbReference type="CDD" id="cd04678">
    <property type="entry name" value="NUDIX_MTH2_Nudt15"/>
    <property type="match status" value="1"/>
</dbReference>
<dbReference type="FunFam" id="3.90.79.10:FF:000060">
    <property type="entry name" value="Nudix hydrolase 1"/>
    <property type="match status" value="1"/>
</dbReference>
<accession>X0VTG9</accession>
<dbReference type="PANTHER" id="PTHR16099:SF5">
    <property type="entry name" value="NUCLEOTIDE TRIPHOSPHATE DIPHOSPHATASE NUDT15"/>
    <property type="match status" value="1"/>
</dbReference>
<keyword evidence="1" id="KW-0378">Hydrolase</keyword>
<dbReference type="Gene3D" id="3.90.79.10">
    <property type="entry name" value="Nucleoside Triphosphate Pyrophosphohydrolase"/>
    <property type="match status" value="1"/>
</dbReference>
<dbReference type="PANTHER" id="PTHR16099">
    <property type="entry name" value="8-OXO-DGTP DIPHOSPHATES NUDT15"/>
    <property type="match status" value="1"/>
</dbReference>
<dbReference type="Pfam" id="PF00293">
    <property type="entry name" value="NUDIX"/>
    <property type="match status" value="1"/>
</dbReference>
<sequence>MSKRPAIGVGIIIKRDEEVLLLKRKYVHGDGSWSTPGGHLEFGESPEECAIREAKEETGVSVTDLKFRAITNDIFERDGLHYITIWMEGRYLSGEPVVNDPHEMAEVGWFRWDVLPEPLFLPMRNLLDGRCYASSTDQEQRNGR</sequence>
<comment type="caution">
    <text evidence="3">The sequence shown here is derived from an EMBL/GenBank/DDBJ whole genome shotgun (WGS) entry which is preliminary data.</text>
</comment>
<name>X0VTG9_9ZZZZ</name>
<dbReference type="InterPro" id="IPR015797">
    <property type="entry name" value="NUDIX_hydrolase-like_dom_sf"/>
</dbReference>
<dbReference type="AlphaFoldDB" id="X0VTG9"/>
<organism evidence="3">
    <name type="scientific">marine sediment metagenome</name>
    <dbReference type="NCBI Taxonomy" id="412755"/>
    <lineage>
        <taxon>unclassified sequences</taxon>
        <taxon>metagenomes</taxon>
        <taxon>ecological metagenomes</taxon>
    </lineage>
</organism>
<evidence type="ECO:0000313" key="3">
    <source>
        <dbReference type="EMBL" id="GAG21515.1"/>
    </source>
</evidence>
<dbReference type="InterPro" id="IPR000086">
    <property type="entry name" value="NUDIX_hydrolase_dom"/>
</dbReference>
<reference evidence="3" key="1">
    <citation type="journal article" date="2014" name="Front. Microbiol.">
        <title>High frequency of phylogenetically diverse reductive dehalogenase-homologous genes in deep subseafloor sedimentary metagenomes.</title>
        <authorList>
            <person name="Kawai M."/>
            <person name="Futagami T."/>
            <person name="Toyoda A."/>
            <person name="Takaki Y."/>
            <person name="Nishi S."/>
            <person name="Hori S."/>
            <person name="Arai W."/>
            <person name="Tsubouchi T."/>
            <person name="Morono Y."/>
            <person name="Uchiyama I."/>
            <person name="Ito T."/>
            <person name="Fujiyama A."/>
            <person name="Inagaki F."/>
            <person name="Takami H."/>
        </authorList>
    </citation>
    <scope>NUCLEOTIDE SEQUENCE</scope>
    <source>
        <strain evidence="3">Expedition CK06-06</strain>
    </source>
</reference>
<evidence type="ECO:0000256" key="1">
    <source>
        <dbReference type="ARBA" id="ARBA00022801"/>
    </source>
</evidence>
<dbReference type="PROSITE" id="PS00893">
    <property type="entry name" value="NUDIX_BOX"/>
    <property type="match status" value="1"/>
</dbReference>
<gene>
    <name evidence="3" type="ORF">S01H1_60551</name>
</gene>
<dbReference type="InterPro" id="IPR020084">
    <property type="entry name" value="NUDIX_hydrolase_CS"/>
</dbReference>
<dbReference type="InterPro" id="IPR020476">
    <property type="entry name" value="Nudix_hydrolase"/>
</dbReference>
<evidence type="ECO:0000259" key="2">
    <source>
        <dbReference type="PROSITE" id="PS51462"/>
    </source>
</evidence>
<dbReference type="PRINTS" id="PR00502">
    <property type="entry name" value="NUDIXFAMILY"/>
</dbReference>
<feature type="domain" description="Nudix hydrolase" evidence="2">
    <location>
        <begin position="2"/>
        <end position="133"/>
    </location>
</feature>
<proteinExistence type="predicted"/>